<dbReference type="InterPro" id="IPR050709">
    <property type="entry name" value="Biotin_Carboxyl_Carrier/Decarb"/>
</dbReference>
<accession>A0ABZ2ERV1</accession>
<dbReference type="InterPro" id="IPR001882">
    <property type="entry name" value="Biotin_BS"/>
</dbReference>
<dbReference type="SUPFAM" id="SSF51230">
    <property type="entry name" value="Single hybrid motif"/>
    <property type="match status" value="1"/>
</dbReference>
<protein>
    <submittedName>
        <fullName evidence="4">Glutaconyl-CoA decarboxylase subunit gamma</fullName>
    </submittedName>
</protein>
<dbReference type="RefSeq" id="WP_018592364.1">
    <property type="nucleotide sequence ID" value="NZ_CP117523.1"/>
</dbReference>
<feature type="domain" description="Lipoyl-binding" evidence="3">
    <location>
        <begin position="52"/>
        <end position="127"/>
    </location>
</feature>
<name>A0ABZ2ERV1_9FIRM</name>
<dbReference type="Proteomes" id="UP001348492">
    <property type="component" value="Chromosome"/>
</dbReference>
<evidence type="ECO:0000259" key="3">
    <source>
        <dbReference type="PROSITE" id="PS50968"/>
    </source>
</evidence>
<dbReference type="PANTHER" id="PTHR45266">
    <property type="entry name" value="OXALOACETATE DECARBOXYLASE ALPHA CHAIN"/>
    <property type="match status" value="1"/>
</dbReference>
<evidence type="ECO:0000256" key="1">
    <source>
        <dbReference type="ARBA" id="ARBA00023267"/>
    </source>
</evidence>
<keyword evidence="5" id="KW-1185">Reference proteome</keyword>
<evidence type="ECO:0000313" key="5">
    <source>
        <dbReference type="Proteomes" id="UP001348492"/>
    </source>
</evidence>
<dbReference type="Gene3D" id="2.40.50.100">
    <property type="match status" value="1"/>
</dbReference>
<feature type="region of interest" description="Disordered" evidence="2">
    <location>
        <begin position="34"/>
        <end position="64"/>
    </location>
</feature>
<dbReference type="Pfam" id="PF00364">
    <property type="entry name" value="Biotin_lipoyl"/>
    <property type="match status" value="1"/>
</dbReference>
<dbReference type="EMBL" id="CP117523">
    <property type="protein sequence ID" value="WWD82258.1"/>
    <property type="molecule type" value="Genomic_DNA"/>
</dbReference>
<dbReference type="InterPro" id="IPR000089">
    <property type="entry name" value="Biotin_lipoyl"/>
</dbReference>
<keyword evidence="1" id="KW-0092">Biotin</keyword>
<feature type="compositionally biased region" description="Basic and acidic residues" evidence="2">
    <location>
        <begin position="39"/>
        <end position="51"/>
    </location>
</feature>
<dbReference type="PANTHER" id="PTHR45266:SF3">
    <property type="entry name" value="OXALOACETATE DECARBOXYLASE ALPHA CHAIN"/>
    <property type="match status" value="1"/>
</dbReference>
<dbReference type="PROSITE" id="PS00188">
    <property type="entry name" value="BIOTIN"/>
    <property type="match status" value="1"/>
</dbReference>
<dbReference type="CDD" id="cd06850">
    <property type="entry name" value="biotinyl_domain"/>
    <property type="match status" value="1"/>
</dbReference>
<organism evidence="4 5">
    <name type="scientific">Terrisporobacter glycolicus ATCC 14880 = DSM 1288</name>
    <dbReference type="NCBI Taxonomy" id="1121315"/>
    <lineage>
        <taxon>Bacteria</taxon>
        <taxon>Bacillati</taxon>
        <taxon>Bacillota</taxon>
        <taxon>Clostridia</taxon>
        <taxon>Peptostreptococcales</taxon>
        <taxon>Peptostreptococcaceae</taxon>
        <taxon>Terrisporobacter</taxon>
    </lineage>
</organism>
<reference evidence="4 5" key="1">
    <citation type="journal article" date="2023" name="PLoS ONE">
        <title>Genome-based metabolic and phylogenomic analysis of three Terrisporobacter species.</title>
        <authorList>
            <person name="Boer T."/>
            <person name="Bengelsdorf F.R."/>
            <person name="Bomeke M."/>
            <person name="Daniel R."/>
            <person name="Poehlein A."/>
        </authorList>
    </citation>
    <scope>NUCLEOTIDE SEQUENCE [LARGE SCALE GENOMIC DNA]</scope>
    <source>
        <strain evidence="4 5">DSM 1288</strain>
    </source>
</reference>
<evidence type="ECO:0000313" key="4">
    <source>
        <dbReference type="EMBL" id="WWD82258.1"/>
    </source>
</evidence>
<dbReference type="InterPro" id="IPR011053">
    <property type="entry name" value="Single_hybrid_motif"/>
</dbReference>
<sequence length="127" mass="13458">MIKNYNIVVNGNTYEVQVEELGASVESIVRPQDQVISKPTEKQEVAQKKATSDPVRGSGNVLAPMPGTISDVKISEGQNVAKGDILLILEAMKMENEILAPANGTVKEVKAIKGASVSSGDLLVRIG</sequence>
<dbReference type="PROSITE" id="PS50968">
    <property type="entry name" value="BIOTINYL_LIPOYL"/>
    <property type="match status" value="1"/>
</dbReference>
<gene>
    <name evidence="4" type="primary">gcdC</name>
    <name evidence="4" type="ORF">TEGL_06330</name>
</gene>
<proteinExistence type="predicted"/>
<evidence type="ECO:0000256" key="2">
    <source>
        <dbReference type="SAM" id="MobiDB-lite"/>
    </source>
</evidence>